<name>Q4JMK2_9BACT</name>
<dbReference type="Pfam" id="PF05834">
    <property type="entry name" value="Lycopene_cycl"/>
    <property type="match status" value="1"/>
</dbReference>
<reference evidence="1" key="1">
    <citation type="journal article" date="2005" name="PLoS Biol.">
        <title>New insights into metabolic properties of marine bacteria encoding proteorhodopsins.</title>
        <authorList>
            <person name="Sabehi G."/>
            <person name="Loy A."/>
            <person name="Jung K.H."/>
            <person name="Partha R."/>
            <person name="Spudich J.L."/>
            <person name="Isaacson T."/>
            <person name="Hirschberg J."/>
            <person name="Wagner M."/>
            <person name="Beja O."/>
        </authorList>
    </citation>
    <scope>NUCLEOTIDE SEQUENCE</scope>
</reference>
<protein>
    <submittedName>
        <fullName evidence="1">Predicted lycopene cyclase</fullName>
    </submittedName>
</protein>
<dbReference type="AlphaFoldDB" id="Q4JMK2"/>
<accession>Q4JMK2</accession>
<proteinExistence type="predicted"/>
<organism evidence="1">
    <name type="scientific">uncultured bacterium BAC17H8</name>
    <dbReference type="NCBI Taxonomy" id="332980"/>
    <lineage>
        <taxon>Bacteria</taxon>
        <taxon>environmental samples</taxon>
    </lineage>
</organism>
<evidence type="ECO:0000313" key="1">
    <source>
        <dbReference type="EMBL" id="AAY87311.1"/>
    </source>
</evidence>
<dbReference type="EMBL" id="DQ068068">
    <property type="protein sequence ID" value="AAY87311.1"/>
    <property type="molecule type" value="Genomic_DNA"/>
</dbReference>
<gene>
    <name evidence="1" type="primary">crtY</name>
</gene>
<sequence>MLPDTGMREIRILGDGCAALSLAARATELPSHKITLVRPEGAPPDSEHIWGFWGTDKTDIAGRIARASWSRWAIVTSEGRAEMSSQTRPYFALRRSDWTAHCRQAAMEAGVAVLDGCETEAAPAAHIFDSRPPRVPRGCMLQHFIGFEVRAPKPVFDPETVILMDFRVDQSQGMHFIYLLPFSATEALVESTLFSARTLEEDFYTNAIDSYLERYFGLTSFEILRRERGVIPLAKLPRRDPEIPGLGGNGGAIRPSSGYAFIFIQKQVSEAIESAKLTGRLVVKSPHRQIDLWMDAVLLSVLRHWPEHAPDLFMRMARALSGDEFARFLSGEAGWGLRLKVVMAMPKWPFIRATLRLVTGGRGMSPVEAA</sequence>